<proteinExistence type="predicted"/>
<keyword evidence="1" id="KW-0547">Nucleotide-binding</keyword>
<dbReference type="Proteomes" id="UP000428328">
    <property type="component" value="Chromosome"/>
</dbReference>
<dbReference type="PANTHER" id="PTHR34784">
    <property type="entry name" value="50S RIBOSOMAL PROTEIN L34"/>
    <property type="match status" value="1"/>
</dbReference>
<dbReference type="KEGG" id="psel:GM415_17380"/>
<keyword evidence="4" id="KW-1185">Reference proteome</keyword>
<dbReference type="EMBL" id="CP046400">
    <property type="protein sequence ID" value="QGY41818.1"/>
    <property type="molecule type" value="Genomic_DNA"/>
</dbReference>
<accession>A0A6I6JLF1</accession>
<keyword evidence="2" id="KW-0342">GTP-binding</keyword>
<dbReference type="Pfam" id="PF09585">
    <property type="entry name" value="Lin0512_fam"/>
    <property type="match status" value="1"/>
</dbReference>
<dbReference type="RefSeq" id="WP_158950432.1">
    <property type="nucleotide sequence ID" value="NZ_CP046400.1"/>
</dbReference>
<protein>
    <submittedName>
        <fullName evidence="3">Uncharacterized protein</fullName>
    </submittedName>
</protein>
<evidence type="ECO:0000256" key="2">
    <source>
        <dbReference type="ARBA" id="ARBA00023134"/>
    </source>
</evidence>
<gene>
    <name evidence="3" type="ORF">GM415_17380</name>
</gene>
<dbReference type="PANTHER" id="PTHR34784:SF1">
    <property type="entry name" value="50S RIBOSOMAL PROTEIN L34"/>
    <property type="match status" value="1"/>
</dbReference>
<organism evidence="3 4">
    <name type="scientific">Pseudodesulfovibrio cashew</name>
    <dbReference type="NCBI Taxonomy" id="2678688"/>
    <lineage>
        <taxon>Bacteria</taxon>
        <taxon>Pseudomonadati</taxon>
        <taxon>Thermodesulfobacteriota</taxon>
        <taxon>Desulfovibrionia</taxon>
        <taxon>Desulfovibrionales</taxon>
        <taxon>Desulfovibrionaceae</taxon>
    </lineage>
</organism>
<name>A0A6I6JLF1_9BACT</name>
<reference evidence="3 4" key="1">
    <citation type="submission" date="2019-11" db="EMBL/GenBank/DDBJ databases">
        <authorList>
            <person name="Zheng R.K."/>
            <person name="Sun C.M."/>
        </authorList>
    </citation>
    <scope>NUCLEOTIDE SEQUENCE [LARGE SCALE GENOMIC DNA]</scope>
    <source>
        <strain evidence="3 4">SRB007</strain>
    </source>
</reference>
<evidence type="ECO:0000313" key="3">
    <source>
        <dbReference type="EMBL" id="QGY41818.1"/>
    </source>
</evidence>
<dbReference type="Gene3D" id="3.30.1330.20">
    <property type="entry name" value="Tubulin/FtsZ, C-terminal domain"/>
    <property type="match status" value="1"/>
</dbReference>
<evidence type="ECO:0000313" key="4">
    <source>
        <dbReference type="Proteomes" id="UP000428328"/>
    </source>
</evidence>
<evidence type="ECO:0000256" key="1">
    <source>
        <dbReference type="ARBA" id="ARBA00022741"/>
    </source>
</evidence>
<dbReference type="InterPro" id="IPR037103">
    <property type="entry name" value="Tubulin/FtsZ-like_C"/>
</dbReference>
<dbReference type="NCBIfam" id="TIGR02058">
    <property type="entry name" value="lin0512_fam"/>
    <property type="match status" value="1"/>
</dbReference>
<dbReference type="InterPro" id="IPR011719">
    <property type="entry name" value="CHP02058"/>
</dbReference>
<dbReference type="GO" id="GO:0005525">
    <property type="term" value="F:GTP binding"/>
    <property type="evidence" value="ECO:0007669"/>
    <property type="project" value="UniProtKB-KW"/>
</dbReference>
<dbReference type="AlphaFoldDB" id="A0A6I6JLF1"/>
<sequence>MPRKRFAIELGYAADLHGEDMTKAAVRAVRDAVSRICLCGIVEICGRDRFQGVYVHADVAVPDPEAVDRDAVLSCIPIGETSLSVVSGGMSVPGIEVPCFAPGVSNIVAACAALTVSIEMDMADEGTEISEKQACGCAAKAE</sequence>